<evidence type="ECO:0000256" key="1">
    <source>
        <dbReference type="ARBA" id="ARBA00022612"/>
    </source>
</evidence>
<name>A0A7W7SAB7_9ACTN</name>
<keyword evidence="2" id="KW-0472">Membrane</keyword>
<reference evidence="4 5" key="1">
    <citation type="submission" date="2020-08" db="EMBL/GenBank/DDBJ databases">
        <title>Sequencing the genomes of 1000 actinobacteria strains.</title>
        <authorList>
            <person name="Klenk H.-P."/>
        </authorList>
    </citation>
    <scope>NUCLEOTIDE SEQUENCE [LARGE SCALE GENOMIC DNA]</scope>
    <source>
        <strain evidence="4 5">DSM 44786</strain>
    </source>
</reference>
<keyword evidence="5" id="KW-1185">Reference proteome</keyword>
<proteinExistence type="predicted"/>
<dbReference type="Pfam" id="PF10145">
    <property type="entry name" value="PhageMin_Tail"/>
    <property type="match status" value="1"/>
</dbReference>
<evidence type="ECO:0000256" key="2">
    <source>
        <dbReference type="SAM" id="Phobius"/>
    </source>
</evidence>
<dbReference type="Proteomes" id="UP000573327">
    <property type="component" value="Unassembled WGS sequence"/>
</dbReference>
<dbReference type="RefSeq" id="WP_184914079.1">
    <property type="nucleotide sequence ID" value="NZ_JACHJR010000001.1"/>
</dbReference>
<keyword evidence="1" id="KW-1188">Viral release from host cell</keyword>
<dbReference type="NCBIfam" id="TIGR01760">
    <property type="entry name" value="tape_meas_TP901"/>
    <property type="match status" value="1"/>
</dbReference>
<organism evidence="4 5">
    <name type="scientific">Kitasatospora gansuensis</name>
    <dbReference type="NCBI Taxonomy" id="258050"/>
    <lineage>
        <taxon>Bacteria</taxon>
        <taxon>Bacillati</taxon>
        <taxon>Actinomycetota</taxon>
        <taxon>Actinomycetes</taxon>
        <taxon>Kitasatosporales</taxon>
        <taxon>Streptomycetaceae</taxon>
        <taxon>Kitasatospora</taxon>
    </lineage>
</organism>
<keyword evidence="2" id="KW-1133">Transmembrane helix</keyword>
<dbReference type="PANTHER" id="PTHR37813">
    <property type="entry name" value="FELS-2 PROPHAGE PROTEIN"/>
    <property type="match status" value="1"/>
</dbReference>
<dbReference type="PANTHER" id="PTHR37813:SF1">
    <property type="entry name" value="FELS-2 PROPHAGE PROTEIN"/>
    <property type="match status" value="1"/>
</dbReference>
<protein>
    <submittedName>
        <fullName evidence="4">TP901 family phage tail tape measure protein</fullName>
    </submittedName>
</protein>
<evidence type="ECO:0000259" key="3">
    <source>
        <dbReference type="Pfam" id="PF10145"/>
    </source>
</evidence>
<dbReference type="EMBL" id="JACHJR010000001">
    <property type="protein sequence ID" value="MBB4946821.1"/>
    <property type="molecule type" value="Genomic_DNA"/>
</dbReference>
<keyword evidence="2" id="KW-0812">Transmembrane</keyword>
<feature type="domain" description="Phage tail tape measure protein" evidence="3">
    <location>
        <begin position="246"/>
        <end position="446"/>
    </location>
</feature>
<comment type="caution">
    <text evidence="4">The sequence shown here is derived from an EMBL/GenBank/DDBJ whole genome shotgun (WGS) entry which is preliminary data.</text>
</comment>
<accession>A0A7W7SAB7</accession>
<feature type="transmembrane region" description="Helical" evidence="2">
    <location>
        <begin position="539"/>
        <end position="560"/>
    </location>
</feature>
<evidence type="ECO:0000313" key="5">
    <source>
        <dbReference type="Proteomes" id="UP000573327"/>
    </source>
</evidence>
<gene>
    <name evidence="4" type="ORF">F4556_002356</name>
</gene>
<dbReference type="InterPro" id="IPR010090">
    <property type="entry name" value="Phage_tape_meas"/>
</dbReference>
<sequence length="1122" mass="114516">MTERVVTVGLNLQTTGYSRGAQSAVRDSQRIGLSAQQAAALSQSAFGEAAASATASARTTSAAAQRAATATRTVAEAAGQVPPAFRAAGAAGGRALAEVTGAATRSSLAITQTTTAITEATVTAATGTARLSLASRLALAEVTTAAAAAQAATVTSAAAQATAITRAQSAVTAWSAGARAQAAAVATAMTASATTSAAAWRTVRMSGVALLAVFAAAVVAAARFEQAMSVVGAASGATGKDLDALRQAALDAGKATVFSAGEAATAEAELARAGISVADITGGALRASLDLASAGQLGLAESAVLTAQAMNAFQLKGKDTRRIADVIAAAAGKSATNVHDLGFAFRMSALVAQQTGLSLEDTAGVLALFAQNALVGSDAGTSLKTMLQRLTPQSDEALGMMQKLGFSAYDSAGQFVGLNELAKRLASSFGNLTPEARNAAFGVIFGSDAVRAASILYRAGEQGVRNWTDAVRDQGFASRVAQQQTDNLVGDLERLRGSLETALIESGSGATAALREIAQWITHLIEAYSNLSPEMQSSVTLTMGLVGALTLAAGAFVLVLPRVVAFRTAVTELAVTMPRLSAAASATTSFMFGPWGAALTAGITVLTLFAGAADDTKEEVKALTEAVKADSGAVGENTRKWVSHELETKGVLRAADDLHLSTADLTEAILGSGEALERVNTQLADTRESAAELGAAQVDTSAAGYEWVQSLLKVDDSLTSMTGQVNGAQAAAKREAEASGQAAAGTAKLGTEAVKTAADLEKQKSAAEKLSDALDVLNGRNISSAKAAISFQGSLADLSDKVRDNGTGLDITTAKGRDVKDAFLGAASAALAHAEAVSKQQDSVEAGQVVLARDIEMLKATMRQAGFTSLQIESLTKAYTQLPATAQTTVTDPGALQVIADLERVRQTVEGVPPGKSVTMKAVTAEAEQGLLALGYKVEHMKDGQVRVTVPTSDAFNSATAIQGYIDQIRDRSVTIRVHTDYYTTGVGPYGGKPLPMPQANGGILGMADGGITAAANGLYTRQAAIANRPILWAEAGPEAYIPLSASKRARSTALLGEVAGRFGLQLVPTARELTPMRQIATTPAASGQAAAGRITTITLNGAHQGLQEQMADLVRHMEFVT</sequence>
<evidence type="ECO:0000313" key="4">
    <source>
        <dbReference type="EMBL" id="MBB4946821.1"/>
    </source>
</evidence>
<dbReference type="AlphaFoldDB" id="A0A7W7SAB7"/>